<dbReference type="EMBL" id="JAGRRH010000044">
    <property type="protein sequence ID" value="KAG7338980.1"/>
    <property type="molecule type" value="Genomic_DNA"/>
</dbReference>
<evidence type="ECO:0000256" key="2">
    <source>
        <dbReference type="ARBA" id="ARBA00022448"/>
    </source>
</evidence>
<evidence type="ECO:0000313" key="5">
    <source>
        <dbReference type="EMBL" id="KAG7338980.1"/>
    </source>
</evidence>
<evidence type="ECO:0000313" key="7">
    <source>
        <dbReference type="Proteomes" id="UP000693970"/>
    </source>
</evidence>
<evidence type="ECO:0000256" key="4">
    <source>
        <dbReference type="SAM" id="Phobius"/>
    </source>
</evidence>
<reference evidence="5" key="1">
    <citation type="journal article" date="2021" name="Sci. Rep.">
        <title>Diploid genomic architecture of Nitzschia inconspicua, an elite biomass production diatom.</title>
        <authorList>
            <person name="Oliver A."/>
            <person name="Podell S."/>
            <person name="Pinowska A."/>
            <person name="Traller J.C."/>
            <person name="Smith S.R."/>
            <person name="McClure R."/>
            <person name="Beliaev A."/>
            <person name="Bohutskyi P."/>
            <person name="Hill E.A."/>
            <person name="Rabines A."/>
            <person name="Zheng H."/>
            <person name="Allen L.Z."/>
            <person name="Kuo A."/>
            <person name="Grigoriev I.V."/>
            <person name="Allen A.E."/>
            <person name="Hazlebeck D."/>
            <person name="Allen E.E."/>
        </authorList>
    </citation>
    <scope>NUCLEOTIDE SEQUENCE</scope>
    <source>
        <strain evidence="5">Hildebrandi</strain>
    </source>
</reference>
<accession>A0A9K3P9Q9</accession>
<evidence type="ECO:0000256" key="1">
    <source>
        <dbReference type="ARBA" id="ARBA00007296"/>
    </source>
</evidence>
<dbReference type="AlphaFoldDB" id="A0A9K3P9Q9"/>
<name>A0A9K3P9Q9_9STRA</name>
<keyword evidence="3" id="KW-0406">Ion transport</keyword>
<evidence type="ECO:0000256" key="3">
    <source>
        <dbReference type="ARBA" id="ARBA00023065"/>
    </source>
</evidence>
<organism evidence="5 7">
    <name type="scientific">Nitzschia inconspicua</name>
    <dbReference type="NCBI Taxonomy" id="303405"/>
    <lineage>
        <taxon>Eukaryota</taxon>
        <taxon>Sar</taxon>
        <taxon>Stramenopiles</taxon>
        <taxon>Ochrophyta</taxon>
        <taxon>Bacillariophyta</taxon>
        <taxon>Bacillariophyceae</taxon>
        <taxon>Bacillariophycidae</taxon>
        <taxon>Bacillariales</taxon>
        <taxon>Bacillariaceae</taxon>
        <taxon>Nitzschia</taxon>
    </lineage>
</organism>
<protein>
    <submittedName>
        <fullName evidence="5">ATP synthase subunit C</fullName>
    </submittedName>
</protein>
<gene>
    <name evidence="6" type="ORF">IV203_016257</name>
    <name evidence="5" type="ORF">IV203_017471</name>
</gene>
<keyword evidence="4" id="KW-1133">Transmembrane helix</keyword>
<keyword evidence="7" id="KW-1185">Reference proteome</keyword>
<feature type="transmembrane region" description="Helical" evidence="4">
    <location>
        <begin position="153"/>
        <end position="175"/>
    </location>
</feature>
<dbReference type="OrthoDB" id="46165at2759"/>
<feature type="transmembrane region" description="Helical" evidence="4">
    <location>
        <begin position="89"/>
        <end position="111"/>
    </location>
</feature>
<proteinExistence type="inferred from homology"/>
<feature type="transmembrane region" description="Helical" evidence="4">
    <location>
        <begin position="41"/>
        <end position="68"/>
    </location>
</feature>
<dbReference type="EMBL" id="JAGRRH010000020">
    <property type="protein sequence ID" value="KAG7347552.1"/>
    <property type="molecule type" value="Genomic_DNA"/>
</dbReference>
<keyword evidence="4" id="KW-0472">Membrane</keyword>
<keyword evidence="4" id="KW-0812">Transmembrane</keyword>
<keyword evidence="2" id="KW-0813">Transport</keyword>
<dbReference type="Proteomes" id="UP000693970">
    <property type="component" value="Unassembled WGS sequence"/>
</dbReference>
<dbReference type="GO" id="GO:0006811">
    <property type="term" value="P:monoatomic ion transport"/>
    <property type="evidence" value="ECO:0007669"/>
    <property type="project" value="UniProtKB-KW"/>
</dbReference>
<evidence type="ECO:0000313" key="6">
    <source>
        <dbReference type="EMBL" id="KAG7347552.1"/>
    </source>
</evidence>
<comment type="similarity">
    <text evidence="1">Belongs to the V-ATPase proteolipid subunit family.</text>
</comment>
<sequence>MTVDPSFLTGLGAALSIFLAALGSAIASAEAGVYALRSKSGLIYAFVPIIISGVLAIYGIIISVLLAGKLHGAEGEDGSTISAAQGYRYLCAGLSVGLACAASGLGMASFIKQSNAGFRHSTSASTVASESAPLLGNGNDHTTVSVPHCDHKYMLVMVFLEAIALYGLIVALFLVSK</sequence>
<comment type="caution">
    <text evidence="5">The sequence shown here is derived from an EMBL/GenBank/DDBJ whole genome shotgun (WGS) entry which is preliminary data.</text>
</comment>
<dbReference type="PANTHER" id="PTHR10263">
    <property type="entry name" value="V-TYPE PROTON ATPASE PROTEOLIPID SUBUNIT"/>
    <property type="match status" value="1"/>
</dbReference>
<reference evidence="5" key="2">
    <citation type="submission" date="2021-04" db="EMBL/GenBank/DDBJ databases">
        <authorList>
            <person name="Podell S."/>
        </authorList>
    </citation>
    <scope>NUCLEOTIDE SEQUENCE</scope>
    <source>
        <strain evidence="5">Hildebrandi</strain>
    </source>
</reference>